<comment type="catalytic activity">
    <reaction evidence="7 8">
        <text>CMP + ATP = CDP + ADP</text>
        <dbReference type="Rhea" id="RHEA:11600"/>
        <dbReference type="ChEBI" id="CHEBI:30616"/>
        <dbReference type="ChEBI" id="CHEBI:58069"/>
        <dbReference type="ChEBI" id="CHEBI:60377"/>
        <dbReference type="ChEBI" id="CHEBI:456216"/>
        <dbReference type="EC" id="2.7.4.25"/>
    </reaction>
</comment>
<keyword evidence="11" id="KW-1185">Reference proteome</keyword>
<evidence type="ECO:0000256" key="4">
    <source>
        <dbReference type="ARBA" id="ARBA00022777"/>
    </source>
</evidence>
<evidence type="ECO:0000256" key="6">
    <source>
        <dbReference type="ARBA" id="ARBA00047615"/>
    </source>
</evidence>
<dbReference type="Gene3D" id="3.40.50.300">
    <property type="entry name" value="P-loop containing nucleotide triphosphate hydrolases"/>
    <property type="match status" value="1"/>
</dbReference>
<dbReference type="HAMAP" id="MF_00238">
    <property type="entry name" value="Cytidyl_kinase_type1"/>
    <property type="match status" value="1"/>
</dbReference>
<keyword evidence="4 8" id="KW-0418">Kinase</keyword>
<evidence type="ECO:0000256" key="8">
    <source>
        <dbReference type="HAMAP-Rule" id="MF_00238"/>
    </source>
</evidence>
<dbReference type="GO" id="GO:0036430">
    <property type="term" value="F:CMP kinase activity"/>
    <property type="evidence" value="ECO:0007669"/>
    <property type="project" value="RHEA"/>
</dbReference>
<dbReference type="CDD" id="cd02020">
    <property type="entry name" value="CMPK"/>
    <property type="match status" value="1"/>
</dbReference>
<dbReference type="Proteomes" id="UP000233419">
    <property type="component" value="Chromosome"/>
</dbReference>
<dbReference type="EC" id="2.7.4.25" evidence="8"/>
<dbReference type="NCBIfam" id="TIGR00017">
    <property type="entry name" value="cmk"/>
    <property type="match status" value="1"/>
</dbReference>
<dbReference type="GO" id="GO:0006220">
    <property type="term" value="P:pyrimidine nucleotide metabolic process"/>
    <property type="evidence" value="ECO:0007669"/>
    <property type="project" value="UniProtKB-UniRule"/>
</dbReference>
<comment type="caution">
    <text evidence="8">Lacks conserved residue(s) required for the propagation of feature annotation.</text>
</comment>
<comment type="catalytic activity">
    <reaction evidence="6 8">
        <text>dCMP + ATP = dCDP + ADP</text>
        <dbReference type="Rhea" id="RHEA:25094"/>
        <dbReference type="ChEBI" id="CHEBI:30616"/>
        <dbReference type="ChEBI" id="CHEBI:57566"/>
        <dbReference type="ChEBI" id="CHEBI:58593"/>
        <dbReference type="ChEBI" id="CHEBI:456216"/>
        <dbReference type="EC" id="2.7.4.25"/>
    </reaction>
</comment>
<dbReference type="InterPro" id="IPR003136">
    <property type="entry name" value="Cytidylate_kin"/>
</dbReference>
<evidence type="ECO:0000256" key="7">
    <source>
        <dbReference type="ARBA" id="ARBA00048478"/>
    </source>
</evidence>
<keyword evidence="5 8" id="KW-0067">ATP-binding</keyword>
<evidence type="ECO:0000313" key="11">
    <source>
        <dbReference type="Proteomes" id="UP000233419"/>
    </source>
</evidence>
<feature type="domain" description="Cytidylate kinase" evidence="9">
    <location>
        <begin position="7"/>
        <end position="217"/>
    </location>
</feature>
<name>A0A2K9C5V0_9MOLU</name>
<proteinExistence type="inferred from homology"/>
<dbReference type="GO" id="GO:0005737">
    <property type="term" value="C:cytoplasm"/>
    <property type="evidence" value="ECO:0007669"/>
    <property type="project" value="UniProtKB-SubCell"/>
</dbReference>
<comment type="similarity">
    <text evidence="1 8">Belongs to the cytidylate kinase family. Type 1 subfamily.</text>
</comment>
<accession>A0A2K9C5V0</accession>
<dbReference type="InterPro" id="IPR027417">
    <property type="entry name" value="P-loop_NTPase"/>
</dbReference>
<keyword evidence="8" id="KW-0963">Cytoplasm</keyword>
<evidence type="ECO:0000256" key="3">
    <source>
        <dbReference type="ARBA" id="ARBA00022741"/>
    </source>
</evidence>
<dbReference type="SUPFAM" id="SSF52540">
    <property type="entry name" value="P-loop containing nucleoside triphosphate hydrolases"/>
    <property type="match status" value="1"/>
</dbReference>
<keyword evidence="2 8" id="KW-0808">Transferase</keyword>
<dbReference type="Pfam" id="PF02224">
    <property type="entry name" value="Cytidylate_kin"/>
    <property type="match status" value="1"/>
</dbReference>
<sequence>MSKKIIVAVDGTSGSGKTETFKRVAEIIGYEFIDTGLMYRAFTLLAINEKIDFNSTLEITRLIEKFNYQVKNGKPYLNGKEIGDRLRDNDIVKYINFITVVPEVRNKMVEAQRKMVLGGGFIEVGRDITSVVLTDADLKIYLDSSIEVRAKRRYEQNLLLGITDESLEGIKQAIIKRDATDKNREVGPLILTNDAWFIDNSNLSIVNVVDMVVKKIKEMELN</sequence>
<reference evidence="10 11" key="1">
    <citation type="submission" date="2017-12" db="EMBL/GenBank/DDBJ databases">
        <title>Mesoplasma syrphidae YJS, Complete Genome.</title>
        <authorList>
            <person name="Knight T.F."/>
            <person name="Citino T."/>
            <person name="Rubinstein R."/>
            <person name="Neuschaefer Z."/>
        </authorList>
    </citation>
    <scope>NUCLEOTIDE SEQUENCE [LARGE SCALE GENOMIC DNA]</scope>
    <source>
        <strain evidence="10 11">YJS</strain>
    </source>
</reference>
<dbReference type="GO" id="GO:0036431">
    <property type="term" value="F:dCMP kinase activity"/>
    <property type="evidence" value="ECO:0007669"/>
    <property type="project" value="InterPro"/>
</dbReference>
<evidence type="ECO:0000259" key="9">
    <source>
        <dbReference type="Pfam" id="PF02224"/>
    </source>
</evidence>
<dbReference type="InterPro" id="IPR011994">
    <property type="entry name" value="Cytidylate_kinase_dom"/>
</dbReference>
<comment type="subcellular location">
    <subcellularLocation>
        <location evidence="8">Cytoplasm</location>
    </subcellularLocation>
</comment>
<gene>
    <name evidence="8 10" type="primary">cmk</name>
    <name evidence="10" type="ORF">CXP39_02560</name>
</gene>
<dbReference type="AlphaFoldDB" id="A0A2K9C5V0"/>
<dbReference type="OrthoDB" id="9807434at2"/>
<evidence type="ECO:0000256" key="5">
    <source>
        <dbReference type="ARBA" id="ARBA00022840"/>
    </source>
</evidence>
<keyword evidence="3 8" id="KW-0547">Nucleotide-binding</keyword>
<evidence type="ECO:0000313" key="10">
    <source>
        <dbReference type="EMBL" id="AUF83667.1"/>
    </source>
</evidence>
<protein>
    <recommendedName>
        <fullName evidence="8">Cytidylate kinase</fullName>
        <shortName evidence="8">CK</shortName>
        <ecNumber evidence="8">2.7.4.25</ecNumber>
    </recommendedName>
    <alternativeName>
        <fullName evidence="8">Cytidine monophosphate kinase</fullName>
        <shortName evidence="8">CMP kinase</shortName>
    </alternativeName>
</protein>
<evidence type="ECO:0000256" key="2">
    <source>
        <dbReference type="ARBA" id="ARBA00022679"/>
    </source>
</evidence>
<dbReference type="EMBL" id="CP025257">
    <property type="protein sequence ID" value="AUF83667.1"/>
    <property type="molecule type" value="Genomic_DNA"/>
</dbReference>
<evidence type="ECO:0000256" key="1">
    <source>
        <dbReference type="ARBA" id="ARBA00009427"/>
    </source>
</evidence>
<dbReference type="GO" id="GO:0005524">
    <property type="term" value="F:ATP binding"/>
    <property type="evidence" value="ECO:0007669"/>
    <property type="project" value="UniProtKB-UniRule"/>
</dbReference>
<dbReference type="RefSeq" id="WP_027047984.1">
    <property type="nucleotide sequence ID" value="NZ_CP025257.1"/>
</dbReference>
<organism evidence="10 11">
    <name type="scientific">Mesoplasma syrphidae</name>
    <dbReference type="NCBI Taxonomy" id="225999"/>
    <lineage>
        <taxon>Bacteria</taxon>
        <taxon>Bacillati</taxon>
        <taxon>Mycoplasmatota</taxon>
        <taxon>Mollicutes</taxon>
        <taxon>Entomoplasmatales</taxon>
        <taxon>Entomoplasmataceae</taxon>
        <taxon>Mesoplasma</taxon>
    </lineage>
</organism>
<dbReference type="KEGG" id="msyr:CXP39_02560"/>